<evidence type="ECO:0000313" key="2">
    <source>
        <dbReference type="EMBL" id="CAI5742874.1"/>
    </source>
</evidence>
<accession>A0AAV0V118</accession>
<dbReference type="EMBL" id="CANTFM010001785">
    <property type="protein sequence ID" value="CAI5742874.1"/>
    <property type="molecule type" value="Genomic_DNA"/>
</dbReference>
<organism evidence="2 3">
    <name type="scientific">Peronospora destructor</name>
    <dbReference type="NCBI Taxonomy" id="86335"/>
    <lineage>
        <taxon>Eukaryota</taxon>
        <taxon>Sar</taxon>
        <taxon>Stramenopiles</taxon>
        <taxon>Oomycota</taxon>
        <taxon>Peronosporomycetes</taxon>
        <taxon>Peronosporales</taxon>
        <taxon>Peronosporaceae</taxon>
        <taxon>Peronospora</taxon>
    </lineage>
</organism>
<keyword evidence="3" id="KW-1185">Reference proteome</keyword>
<comment type="caution">
    <text evidence="2">The sequence shown here is derived from an EMBL/GenBank/DDBJ whole genome shotgun (WGS) entry which is preliminary data.</text>
</comment>
<dbReference type="Proteomes" id="UP001162029">
    <property type="component" value="Unassembled WGS sequence"/>
</dbReference>
<proteinExistence type="predicted"/>
<name>A0AAV0V118_9STRA</name>
<sequence length="111" mass="12058">MARVLVVQDDVGAAVIRAADVQQEAEEASERAARAENTAAEIRQSNRGLLERMRMLKRQFLGSTTDGNTASRDVGWTSGLSRGTLDLCATDSNRRASSKIVVGLYCFHCPT</sequence>
<keyword evidence="1" id="KW-0175">Coiled coil</keyword>
<evidence type="ECO:0000313" key="3">
    <source>
        <dbReference type="Proteomes" id="UP001162029"/>
    </source>
</evidence>
<gene>
    <name evidence="2" type="ORF">PDE001_LOCUS8454</name>
</gene>
<reference evidence="2" key="1">
    <citation type="submission" date="2022-12" db="EMBL/GenBank/DDBJ databases">
        <authorList>
            <person name="Webb A."/>
        </authorList>
    </citation>
    <scope>NUCLEOTIDE SEQUENCE</scope>
    <source>
        <strain evidence="2">Pd1</strain>
    </source>
</reference>
<feature type="coiled-coil region" evidence="1">
    <location>
        <begin position="18"/>
        <end position="59"/>
    </location>
</feature>
<dbReference type="AlphaFoldDB" id="A0AAV0V118"/>
<protein>
    <submittedName>
        <fullName evidence="2">Uncharacterized protein</fullName>
    </submittedName>
</protein>
<evidence type="ECO:0000256" key="1">
    <source>
        <dbReference type="SAM" id="Coils"/>
    </source>
</evidence>